<sequence length="69" mass="8190">MKVGILEVLVVNAEDIRHTNLLGKHKKVLLNEKFKFNFPQSEWEKLTYVKFKIMDKEFFEDNGFVGETK</sequence>
<comment type="caution">
    <text evidence="1">The sequence shown here is derived from an EMBL/GenBank/DDBJ whole genome shotgun (WGS) entry which is preliminary data.</text>
</comment>
<dbReference type="SUPFAM" id="SSF49562">
    <property type="entry name" value="C2 domain (Calcium/lipid-binding domain, CaLB)"/>
    <property type="match status" value="1"/>
</dbReference>
<dbReference type="AlphaFoldDB" id="A0A6A2WGR3"/>
<evidence type="ECO:0000313" key="2">
    <source>
        <dbReference type="Proteomes" id="UP000436088"/>
    </source>
</evidence>
<dbReference type="GO" id="GO:0003677">
    <property type="term" value="F:DNA binding"/>
    <property type="evidence" value="ECO:0007669"/>
    <property type="project" value="UniProtKB-KW"/>
</dbReference>
<accession>A0A6A2WGR3</accession>
<keyword evidence="2" id="KW-1185">Reference proteome</keyword>
<dbReference type="InterPro" id="IPR035892">
    <property type="entry name" value="C2_domain_sf"/>
</dbReference>
<dbReference type="Proteomes" id="UP000436088">
    <property type="component" value="Unassembled WGS sequence"/>
</dbReference>
<name>A0A6A2WGR3_HIBSY</name>
<keyword evidence="1" id="KW-0238">DNA-binding</keyword>
<protein>
    <submittedName>
        <fullName evidence="1">Basic helix-loop-helix DNA-binding superfamily protein</fullName>
    </submittedName>
</protein>
<evidence type="ECO:0000313" key="1">
    <source>
        <dbReference type="EMBL" id="KAE8657698.1"/>
    </source>
</evidence>
<organism evidence="1 2">
    <name type="scientific">Hibiscus syriacus</name>
    <name type="common">Rose of Sharon</name>
    <dbReference type="NCBI Taxonomy" id="106335"/>
    <lineage>
        <taxon>Eukaryota</taxon>
        <taxon>Viridiplantae</taxon>
        <taxon>Streptophyta</taxon>
        <taxon>Embryophyta</taxon>
        <taxon>Tracheophyta</taxon>
        <taxon>Spermatophyta</taxon>
        <taxon>Magnoliopsida</taxon>
        <taxon>eudicotyledons</taxon>
        <taxon>Gunneridae</taxon>
        <taxon>Pentapetalae</taxon>
        <taxon>rosids</taxon>
        <taxon>malvids</taxon>
        <taxon>Malvales</taxon>
        <taxon>Malvaceae</taxon>
        <taxon>Malvoideae</taxon>
        <taxon>Hibiscus</taxon>
    </lineage>
</organism>
<proteinExistence type="predicted"/>
<gene>
    <name evidence="1" type="ORF">F3Y22_tig00116984pilonHSYRG00271</name>
</gene>
<reference evidence="1" key="1">
    <citation type="submission" date="2019-09" db="EMBL/GenBank/DDBJ databases">
        <title>Draft genome information of white flower Hibiscus syriacus.</title>
        <authorList>
            <person name="Kim Y.-M."/>
        </authorList>
    </citation>
    <scope>NUCLEOTIDE SEQUENCE [LARGE SCALE GENOMIC DNA]</scope>
    <source>
        <strain evidence="1">YM2019G1</strain>
    </source>
</reference>
<dbReference type="EMBL" id="VEPZ02001756">
    <property type="protein sequence ID" value="KAE8657698.1"/>
    <property type="molecule type" value="Genomic_DNA"/>
</dbReference>